<dbReference type="Proteomes" id="UP001054837">
    <property type="component" value="Unassembled WGS sequence"/>
</dbReference>
<evidence type="ECO:0000313" key="2">
    <source>
        <dbReference type="Proteomes" id="UP001054837"/>
    </source>
</evidence>
<gene>
    <name evidence="1" type="ORF">CDAR_60521</name>
</gene>
<accession>A0AAV4U4U3</accession>
<dbReference type="AlphaFoldDB" id="A0AAV4U4U3"/>
<sequence>MYRQVSFPESFAQHSKNTSFRQECRTTKWMIAVEIRESTAPSLLWLQLGGSLGNWFSVPKPGNLVSKDAFSAFLWFLKNKAMDWRY</sequence>
<protein>
    <submittedName>
        <fullName evidence="1">Uncharacterized protein</fullName>
    </submittedName>
</protein>
<dbReference type="EMBL" id="BPLQ01010710">
    <property type="protein sequence ID" value="GIY52777.1"/>
    <property type="molecule type" value="Genomic_DNA"/>
</dbReference>
<name>A0AAV4U4U3_9ARAC</name>
<proteinExistence type="predicted"/>
<reference evidence="1 2" key="1">
    <citation type="submission" date="2021-06" db="EMBL/GenBank/DDBJ databases">
        <title>Caerostris darwini draft genome.</title>
        <authorList>
            <person name="Kono N."/>
            <person name="Arakawa K."/>
        </authorList>
    </citation>
    <scope>NUCLEOTIDE SEQUENCE [LARGE SCALE GENOMIC DNA]</scope>
</reference>
<organism evidence="1 2">
    <name type="scientific">Caerostris darwini</name>
    <dbReference type="NCBI Taxonomy" id="1538125"/>
    <lineage>
        <taxon>Eukaryota</taxon>
        <taxon>Metazoa</taxon>
        <taxon>Ecdysozoa</taxon>
        <taxon>Arthropoda</taxon>
        <taxon>Chelicerata</taxon>
        <taxon>Arachnida</taxon>
        <taxon>Araneae</taxon>
        <taxon>Araneomorphae</taxon>
        <taxon>Entelegynae</taxon>
        <taxon>Araneoidea</taxon>
        <taxon>Araneidae</taxon>
        <taxon>Caerostris</taxon>
    </lineage>
</organism>
<comment type="caution">
    <text evidence="1">The sequence shown here is derived from an EMBL/GenBank/DDBJ whole genome shotgun (WGS) entry which is preliminary data.</text>
</comment>
<keyword evidence="2" id="KW-1185">Reference proteome</keyword>
<evidence type="ECO:0000313" key="1">
    <source>
        <dbReference type="EMBL" id="GIY52777.1"/>
    </source>
</evidence>